<accession>V6KHP3</accession>
<comment type="caution">
    <text evidence="1">The sequence shown here is derived from an EMBL/GenBank/DDBJ whole genome shotgun (WGS) entry which is preliminary data.</text>
</comment>
<protein>
    <submittedName>
        <fullName evidence="1">Uncharacterized protein</fullName>
    </submittedName>
</protein>
<evidence type="ECO:0000313" key="2">
    <source>
        <dbReference type="Proteomes" id="UP000017984"/>
    </source>
</evidence>
<organism evidence="1 2">
    <name type="scientific">Streptomyces roseochromogenus subsp. oscitans DS 12.976</name>
    <dbReference type="NCBI Taxonomy" id="1352936"/>
    <lineage>
        <taxon>Bacteria</taxon>
        <taxon>Bacillati</taxon>
        <taxon>Actinomycetota</taxon>
        <taxon>Actinomycetes</taxon>
        <taxon>Kitasatosporales</taxon>
        <taxon>Streptomycetaceae</taxon>
        <taxon>Streptomyces</taxon>
    </lineage>
</organism>
<reference evidence="1 2" key="1">
    <citation type="journal article" date="2014" name="Genome Announc.">
        <title>Draft Genome Sequence of Streptomyces roseochromogenes subsp. oscitans DS 12.976, Producer of the Aminocoumarin Antibiotic Clorobiocin.</title>
        <authorList>
            <person name="Ruckert C."/>
            <person name="Kalinowski J."/>
            <person name="Heide L."/>
            <person name="Apel A.K."/>
        </authorList>
    </citation>
    <scope>NUCLEOTIDE SEQUENCE [LARGE SCALE GENOMIC DNA]</scope>
    <source>
        <strain evidence="1 2">DS 12.976</strain>
    </source>
</reference>
<dbReference type="PATRIC" id="fig|1352936.5.peg.3436"/>
<dbReference type="Proteomes" id="UP000017984">
    <property type="component" value="Chromosome"/>
</dbReference>
<keyword evidence="2" id="KW-1185">Reference proteome</keyword>
<gene>
    <name evidence="1" type="ORF">M878_16340</name>
</gene>
<dbReference type="EMBL" id="AWQX01000141">
    <property type="protein sequence ID" value="EST31602.1"/>
    <property type="molecule type" value="Genomic_DNA"/>
</dbReference>
<proteinExistence type="predicted"/>
<sequence length="281" mass="30932">MLRQWEAAGLDAGVFRYGLALLRLRYSALGLARLLPLERVLVGVESTQPDAFGGFHHPNQGYRHLQMQALITMYGPMATGLPENPPVAALDLLRSYAHDCLHYGSCRTYRLLGESVVRGQYGLNFRRPDGRSYSAPDPVGSRTTRNLGIVMEGACDREARTITRLAAEQCQIHEPSPGIDRYAYRDVTGLLDVDDIDPASASSPVTTAFLTAMASYQRNINDRYAAFLDEVGHTESYELHTVILSAIISGDVTTVCAWLDQHNGPYTFATLFLSPSYLTAG</sequence>
<dbReference type="AlphaFoldDB" id="V6KHP3"/>
<evidence type="ECO:0000313" key="1">
    <source>
        <dbReference type="EMBL" id="EST31602.1"/>
    </source>
</evidence>
<name>V6KHP3_STRRC</name>
<dbReference type="STRING" id="1352936.M878_16340"/>
<dbReference type="HOGENOM" id="CLU_885408_0_0_11"/>